<dbReference type="InterPro" id="IPR050982">
    <property type="entry name" value="Auxin_biosynth/cation_transpt"/>
</dbReference>
<dbReference type="GeneID" id="89981150"/>
<sequence>MATIVTPEAIHHHNANIDDLKAKVVVEQVEVEVSPTPPVADNFMYDFKYNHTLPTYDVLGVEIPSDCDAQKAAEEIAENLSKTMGEGDAQGFTGLFLEYGVWRDKLSFTWDHRTFNFHAAILKAATDVFPITRAANFGFLKPSPTIQRPYPDFSQLQFVVSFETEIVMASAVINAVLSKDGWKIYFMHTVAEKLKQFPEVPPNDGHMTGLISWEKQRALDISAAEPEILIIGGGQNGLAIGARLKALGVNNLIIERSDEVGDIWKKRYEYLSLHFPHWPDDLPYFSYPKHWPTYTPAQKQGKYMEWYASALELNIWTKTDVVKADQDNSGNWTVVINKGRKEMRTLHPKQVVMATSLCGVPLTPVIHGMDKFKGGVLRHSSAHDSSQEFVGKTVCVVGTSSSGFDTAFDCSRRGIDVTLLQRSPTYVMSLTNSVPRILSGYKPDENGNRPDLEEQDRLFFAIPTGPGEELGRRNAEVLENLDRPLLEALHKRGLRTWRGQRGTGNATLGQTRNGGFYFDAGACEDIINGKIKVEPGYIESFTDDKVILSGGRERQFDLIIFATGYSSTIDSVRATLGDKIADKCGPIWGIDEEGEYNTAFRESGVPNLWIMVGFLPMTRYNSKILALRLKALKEGISPPPYKA</sequence>
<dbReference type="Proteomes" id="UP001358417">
    <property type="component" value="Unassembled WGS sequence"/>
</dbReference>
<dbReference type="Gene3D" id="3.50.50.60">
    <property type="entry name" value="FAD/NAD(P)-binding domain"/>
    <property type="match status" value="2"/>
</dbReference>
<reference evidence="2 3" key="1">
    <citation type="submission" date="2023-08" db="EMBL/GenBank/DDBJ databases">
        <title>Black Yeasts Isolated from many extreme environments.</title>
        <authorList>
            <person name="Coleine C."/>
            <person name="Stajich J.E."/>
            <person name="Selbmann L."/>
        </authorList>
    </citation>
    <scope>NUCLEOTIDE SEQUENCE [LARGE SCALE GENOMIC DNA]</scope>
    <source>
        <strain evidence="2 3">CCFEE 5792</strain>
    </source>
</reference>
<protein>
    <recommendedName>
        <fullName evidence="4">Flavin-containing monooxygenase</fullName>
    </recommendedName>
</protein>
<evidence type="ECO:0008006" key="4">
    <source>
        <dbReference type="Google" id="ProtNLM"/>
    </source>
</evidence>
<name>A0AAV9NDU6_9EURO</name>
<dbReference type="PANTHER" id="PTHR43539:SF26">
    <property type="entry name" value="MONOOXYGENASE, PUTATIVE-RELATED"/>
    <property type="match status" value="1"/>
</dbReference>
<proteinExistence type="predicted"/>
<evidence type="ECO:0000256" key="1">
    <source>
        <dbReference type="ARBA" id="ARBA00023002"/>
    </source>
</evidence>
<evidence type="ECO:0000313" key="3">
    <source>
        <dbReference type="Proteomes" id="UP001358417"/>
    </source>
</evidence>
<dbReference type="AlphaFoldDB" id="A0AAV9NDU6"/>
<evidence type="ECO:0000313" key="2">
    <source>
        <dbReference type="EMBL" id="KAK5055264.1"/>
    </source>
</evidence>
<dbReference type="PANTHER" id="PTHR43539">
    <property type="entry name" value="FLAVIN-BINDING MONOOXYGENASE-LIKE PROTEIN (AFU_ORTHOLOGUE AFUA_4G09220)"/>
    <property type="match status" value="1"/>
</dbReference>
<gene>
    <name evidence="2" type="ORF">LTR84_013014</name>
</gene>
<dbReference type="GO" id="GO:0004497">
    <property type="term" value="F:monooxygenase activity"/>
    <property type="evidence" value="ECO:0007669"/>
    <property type="project" value="TreeGrafter"/>
</dbReference>
<dbReference type="InterPro" id="IPR036188">
    <property type="entry name" value="FAD/NAD-bd_sf"/>
</dbReference>
<dbReference type="RefSeq" id="XP_064707695.1">
    <property type="nucleotide sequence ID" value="XM_064856519.1"/>
</dbReference>
<organism evidence="2 3">
    <name type="scientific">Exophiala bonariae</name>
    <dbReference type="NCBI Taxonomy" id="1690606"/>
    <lineage>
        <taxon>Eukaryota</taxon>
        <taxon>Fungi</taxon>
        <taxon>Dikarya</taxon>
        <taxon>Ascomycota</taxon>
        <taxon>Pezizomycotina</taxon>
        <taxon>Eurotiomycetes</taxon>
        <taxon>Chaetothyriomycetidae</taxon>
        <taxon>Chaetothyriales</taxon>
        <taxon>Herpotrichiellaceae</taxon>
        <taxon>Exophiala</taxon>
    </lineage>
</organism>
<dbReference type="Pfam" id="PF13738">
    <property type="entry name" value="Pyr_redox_3"/>
    <property type="match status" value="1"/>
</dbReference>
<accession>A0AAV9NDU6</accession>
<dbReference type="EMBL" id="JAVRRD010000009">
    <property type="protein sequence ID" value="KAK5055264.1"/>
    <property type="molecule type" value="Genomic_DNA"/>
</dbReference>
<keyword evidence="3" id="KW-1185">Reference proteome</keyword>
<comment type="caution">
    <text evidence="2">The sequence shown here is derived from an EMBL/GenBank/DDBJ whole genome shotgun (WGS) entry which is preliminary data.</text>
</comment>
<dbReference type="GO" id="GO:0050660">
    <property type="term" value="F:flavin adenine dinucleotide binding"/>
    <property type="evidence" value="ECO:0007669"/>
    <property type="project" value="TreeGrafter"/>
</dbReference>
<dbReference type="SUPFAM" id="SSF51905">
    <property type="entry name" value="FAD/NAD(P)-binding domain"/>
    <property type="match status" value="2"/>
</dbReference>
<keyword evidence="1" id="KW-0560">Oxidoreductase</keyword>